<feature type="domain" description="Cardiolipin synthase N-terminal" evidence="7">
    <location>
        <begin position="31"/>
        <end position="73"/>
    </location>
</feature>
<keyword evidence="5 6" id="KW-0472">Membrane</keyword>
<evidence type="ECO:0000259" key="7">
    <source>
        <dbReference type="Pfam" id="PF13396"/>
    </source>
</evidence>
<feature type="transmembrane region" description="Helical" evidence="6">
    <location>
        <begin position="50"/>
        <end position="71"/>
    </location>
</feature>
<protein>
    <submittedName>
        <fullName evidence="9">Negative regulatory protein yxlE</fullName>
    </submittedName>
    <submittedName>
        <fullName evidence="8">Phosphatidylserine synthase</fullName>
    </submittedName>
</protein>
<evidence type="ECO:0000256" key="3">
    <source>
        <dbReference type="ARBA" id="ARBA00022692"/>
    </source>
</evidence>
<evidence type="ECO:0000256" key="1">
    <source>
        <dbReference type="ARBA" id="ARBA00004651"/>
    </source>
</evidence>
<dbReference type="Proteomes" id="UP000255295">
    <property type="component" value="Unassembled WGS sequence"/>
</dbReference>
<keyword evidence="2" id="KW-1003">Cell membrane</keyword>
<evidence type="ECO:0000313" key="8">
    <source>
        <dbReference type="EMBL" id="AVK97491.1"/>
    </source>
</evidence>
<comment type="subcellular location">
    <subcellularLocation>
        <location evidence="1">Cell membrane</location>
        <topology evidence="1">Multi-pass membrane protein</topology>
    </subcellularLocation>
</comment>
<evidence type="ECO:0000313" key="11">
    <source>
        <dbReference type="Proteomes" id="UP000255295"/>
    </source>
</evidence>
<dbReference type="InterPro" id="IPR027379">
    <property type="entry name" value="CLS_N"/>
</dbReference>
<keyword evidence="3 6" id="KW-0812">Transmembrane</keyword>
<keyword evidence="4 6" id="KW-1133">Transmembrane helix</keyword>
<feature type="transmembrane region" description="Helical" evidence="6">
    <location>
        <begin position="15"/>
        <end position="38"/>
    </location>
</feature>
<gene>
    <name evidence="9" type="primary">yxlE_2</name>
    <name evidence="8" type="ORF">LS41612_15025</name>
    <name evidence="9" type="ORF">NCTC10338_01682</name>
</gene>
<dbReference type="AlphaFoldDB" id="A0A2S0K2B9"/>
<reference evidence="8 10" key="1">
    <citation type="submission" date="2017-03" db="EMBL/GenBank/DDBJ databases">
        <title>The whole genome sequencing and assembly of Lysinibacillus sphaericus DSM 28T strain.</title>
        <authorList>
            <person name="Lee Y.-J."/>
            <person name="Yi H."/>
            <person name="Bahn Y.-S."/>
            <person name="Kim J.F."/>
            <person name="Lee D.-W."/>
        </authorList>
    </citation>
    <scope>NUCLEOTIDE SEQUENCE [LARGE SCALE GENOMIC DNA]</scope>
    <source>
        <strain evidence="8 10">DSM 28</strain>
    </source>
</reference>
<evidence type="ECO:0000256" key="2">
    <source>
        <dbReference type="ARBA" id="ARBA00022475"/>
    </source>
</evidence>
<dbReference type="Proteomes" id="UP000238825">
    <property type="component" value="Chromosome"/>
</dbReference>
<organism evidence="8 10">
    <name type="scientific">Lysinibacillus sphaericus</name>
    <name type="common">Bacillus sphaericus</name>
    <dbReference type="NCBI Taxonomy" id="1421"/>
    <lineage>
        <taxon>Bacteria</taxon>
        <taxon>Bacillati</taxon>
        <taxon>Bacillota</taxon>
        <taxon>Bacilli</taxon>
        <taxon>Bacillales</taxon>
        <taxon>Bacillaceae</taxon>
        <taxon>Lysinibacillus</taxon>
    </lineage>
</organism>
<evidence type="ECO:0000256" key="6">
    <source>
        <dbReference type="SAM" id="Phobius"/>
    </source>
</evidence>
<evidence type="ECO:0000256" key="4">
    <source>
        <dbReference type="ARBA" id="ARBA00022989"/>
    </source>
</evidence>
<dbReference type="Pfam" id="PF13396">
    <property type="entry name" value="PLDc_N"/>
    <property type="match status" value="1"/>
</dbReference>
<name>A0A2S0K2B9_LYSSH</name>
<evidence type="ECO:0000313" key="9">
    <source>
        <dbReference type="EMBL" id="SUV16602.1"/>
    </source>
</evidence>
<dbReference type="GeneID" id="48277514"/>
<dbReference type="EMBL" id="CP019980">
    <property type="protein sequence ID" value="AVK97491.1"/>
    <property type="molecule type" value="Genomic_DNA"/>
</dbReference>
<dbReference type="EMBL" id="UFSZ01000001">
    <property type="protein sequence ID" value="SUV16602.1"/>
    <property type="molecule type" value="Genomic_DNA"/>
</dbReference>
<sequence>MKLHYGLDELNDIDWLAVLQVILPFMMVGFILILVALIDLYRHRNARSNVVLWTIIILFFNTIGPILYFTIGRKGAKHHEVRN</sequence>
<evidence type="ECO:0000313" key="10">
    <source>
        <dbReference type="Proteomes" id="UP000238825"/>
    </source>
</evidence>
<dbReference type="GO" id="GO:0005886">
    <property type="term" value="C:plasma membrane"/>
    <property type="evidence" value="ECO:0007669"/>
    <property type="project" value="UniProtKB-SubCell"/>
</dbReference>
<proteinExistence type="predicted"/>
<reference evidence="9 11" key="2">
    <citation type="submission" date="2018-06" db="EMBL/GenBank/DDBJ databases">
        <authorList>
            <consortium name="Pathogen Informatics"/>
            <person name="Doyle S."/>
        </authorList>
    </citation>
    <scope>NUCLEOTIDE SEQUENCE [LARGE SCALE GENOMIC DNA]</scope>
    <source>
        <strain evidence="9 11">NCTC10338</strain>
    </source>
</reference>
<dbReference type="RefSeq" id="WP_024363332.1">
    <property type="nucleotide sequence ID" value="NZ_BJNS01000030.1"/>
</dbReference>
<evidence type="ECO:0000256" key="5">
    <source>
        <dbReference type="ARBA" id="ARBA00023136"/>
    </source>
</evidence>
<accession>A0A2S0K2B9</accession>